<sequence length="334" mass="38675">MLTLDVMNRISLTALPNAQKGVGWILRTNYRFPPTYTTTKVENFDRIPKRPLYIAMNHTDRFNYWPFQIELWKQRGEFTATWVKGKYYNKPATRRFMEATNNIPTPSRGYLITADCHRTLHKAPAPELYRLLRKATEDGWSDSELHEACREIGMKREIDRLLKTPRSILGLEFSPFRHQFVERHRELFRLMMDRFIELNDEALDKGLRIIVFPEGTRSVTLGEGKPGLAQMALRTKSTIVPVGSNGSDKAYPGNNPFSRGGKILYRVGHPLTPDGELKDFQISEPYRPFTDEAHKYDQKFDSVTKLVMERIGELLDPEYLEGQSNAVEGTDRFL</sequence>
<dbReference type="OrthoDB" id="9809618at2"/>
<dbReference type="GO" id="GO:0006654">
    <property type="term" value="P:phosphatidic acid biosynthetic process"/>
    <property type="evidence" value="ECO:0007669"/>
    <property type="project" value="TreeGrafter"/>
</dbReference>
<dbReference type="SUPFAM" id="SSF69593">
    <property type="entry name" value="Glycerol-3-phosphate (1)-acyltransferase"/>
    <property type="match status" value="1"/>
</dbReference>
<feature type="domain" description="Phospholipid/glycerol acyltransferase" evidence="3">
    <location>
        <begin position="111"/>
        <end position="247"/>
    </location>
</feature>
<protein>
    <submittedName>
        <fullName evidence="4">1-acyl-sn-glycerol-3-phosphate acyltransferase</fullName>
    </submittedName>
</protein>
<dbReference type="KEGG" id="bbae:FRD01_18810"/>
<dbReference type="Proteomes" id="UP000321595">
    <property type="component" value="Chromosome"/>
</dbReference>
<dbReference type="InterPro" id="IPR002123">
    <property type="entry name" value="Plipid/glycerol_acylTrfase"/>
</dbReference>
<evidence type="ECO:0000256" key="2">
    <source>
        <dbReference type="ARBA" id="ARBA00023315"/>
    </source>
</evidence>
<dbReference type="EMBL" id="CP042467">
    <property type="protein sequence ID" value="QED29247.1"/>
    <property type="molecule type" value="Genomic_DNA"/>
</dbReference>
<evidence type="ECO:0000313" key="5">
    <source>
        <dbReference type="Proteomes" id="UP000321595"/>
    </source>
</evidence>
<gene>
    <name evidence="4" type="ORF">FRD01_18810</name>
</gene>
<evidence type="ECO:0000256" key="1">
    <source>
        <dbReference type="ARBA" id="ARBA00022679"/>
    </source>
</evidence>
<keyword evidence="5" id="KW-1185">Reference proteome</keyword>
<dbReference type="CDD" id="cd07989">
    <property type="entry name" value="LPLAT_AGPAT-like"/>
    <property type="match status" value="1"/>
</dbReference>
<name>A0A5B8XVN6_9DELT</name>
<keyword evidence="2 4" id="KW-0012">Acyltransferase</keyword>
<dbReference type="SMART" id="SM00563">
    <property type="entry name" value="PlsC"/>
    <property type="match status" value="1"/>
</dbReference>
<dbReference type="AlphaFoldDB" id="A0A5B8XVN6"/>
<organism evidence="4 5">
    <name type="scientific">Microvenator marinus</name>
    <dbReference type="NCBI Taxonomy" id="2600177"/>
    <lineage>
        <taxon>Bacteria</taxon>
        <taxon>Deltaproteobacteria</taxon>
        <taxon>Bradymonadales</taxon>
        <taxon>Microvenatoraceae</taxon>
        <taxon>Microvenator</taxon>
    </lineage>
</organism>
<keyword evidence="1 4" id="KW-0808">Transferase</keyword>
<dbReference type="Pfam" id="PF01553">
    <property type="entry name" value="Acyltransferase"/>
    <property type="match status" value="1"/>
</dbReference>
<reference evidence="4 5" key="1">
    <citation type="submission" date="2019-08" db="EMBL/GenBank/DDBJ databases">
        <authorList>
            <person name="Liang Q."/>
        </authorList>
    </citation>
    <scope>NUCLEOTIDE SEQUENCE [LARGE SCALE GENOMIC DNA]</scope>
    <source>
        <strain evidence="4 5">V1718</strain>
    </source>
</reference>
<evidence type="ECO:0000313" key="4">
    <source>
        <dbReference type="EMBL" id="QED29247.1"/>
    </source>
</evidence>
<dbReference type="GO" id="GO:0003841">
    <property type="term" value="F:1-acylglycerol-3-phosphate O-acyltransferase activity"/>
    <property type="evidence" value="ECO:0007669"/>
    <property type="project" value="TreeGrafter"/>
</dbReference>
<dbReference type="PANTHER" id="PTHR10434">
    <property type="entry name" value="1-ACYL-SN-GLYCEROL-3-PHOSPHATE ACYLTRANSFERASE"/>
    <property type="match status" value="1"/>
</dbReference>
<accession>A0A5B8XVN6</accession>
<dbReference type="PANTHER" id="PTHR10434:SF40">
    <property type="entry name" value="1-ACYL-SN-GLYCEROL-3-PHOSPHATE ACYLTRANSFERASE"/>
    <property type="match status" value="1"/>
</dbReference>
<evidence type="ECO:0000259" key="3">
    <source>
        <dbReference type="SMART" id="SM00563"/>
    </source>
</evidence>
<proteinExistence type="predicted"/>